<accession>A0A2C9LKM6</accession>
<organism evidence="2 3">
    <name type="scientific">Biomphalaria glabrata</name>
    <name type="common">Bloodfluke planorb</name>
    <name type="synonym">Freshwater snail</name>
    <dbReference type="NCBI Taxonomy" id="6526"/>
    <lineage>
        <taxon>Eukaryota</taxon>
        <taxon>Metazoa</taxon>
        <taxon>Spiralia</taxon>
        <taxon>Lophotrochozoa</taxon>
        <taxon>Mollusca</taxon>
        <taxon>Gastropoda</taxon>
        <taxon>Heterobranchia</taxon>
        <taxon>Euthyneura</taxon>
        <taxon>Panpulmonata</taxon>
        <taxon>Hygrophila</taxon>
        <taxon>Lymnaeoidea</taxon>
        <taxon>Planorbidae</taxon>
        <taxon>Biomphalaria</taxon>
    </lineage>
</organism>
<evidence type="ECO:0000313" key="3">
    <source>
        <dbReference type="Proteomes" id="UP000076420"/>
    </source>
</evidence>
<sequence>MGQFFSRETDLFYGKHEVAEVDQEEMSGEEEMFVEDEKTGLEEKAAEVKKSGEDEKFGEEEKSGEDEKTTEKSTAEKSLNSKTKSSKDPYENCTKTFNGHRDMIRIKNFTTDSLPDPYNKIEDVYKLTMALVYLTVRIKTKCVSSKRPDFMPDTKKECSYPLSEKRGEKCYSTGTGRVCDVVTHRGRKCTCTECSKSQTPKKNCWTIKVFTATHVVFDGEEAADAICTLFYDDNDNTDRNKYLRGFKKIWSDSGGDLCLLSTVTCDEGLSTKLFAKIREFNNYWKSLKTLHEKQKSKERLVILVSHPHGKEKRISVGFGLDIGAIQGLRYSKFIYNSPTCPGTSGGPVYVLGYDWFATEFVHGGGMNDFTDIENIFKSNPDLITKLFPSYQTGSSVIPLSFSSVYYTEDTSSEMATENSEELKILNIDPKFKFSNYSARWYPDFITNFIYSFNWFQNT</sequence>
<reference evidence="2" key="1">
    <citation type="submission" date="2020-05" db="UniProtKB">
        <authorList>
            <consortium name="EnsemblMetazoa"/>
        </authorList>
    </citation>
    <scope>IDENTIFICATION</scope>
    <source>
        <strain evidence="2">BB02</strain>
    </source>
</reference>
<dbReference type="KEGG" id="bgt:106050702"/>
<dbReference type="VEuPathDB" id="VectorBase:BGLAX_044478"/>
<name>A0A2C9LKM6_BIOGL</name>
<dbReference type="VEuPathDB" id="VectorBase:BGLB032189"/>
<evidence type="ECO:0008006" key="4">
    <source>
        <dbReference type="Google" id="ProtNLM"/>
    </source>
</evidence>
<dbReference type="InterPro" id="IPR009003">
    <property type="entry name" value="Peptidase_S1_PA"/>
</dbReference>
<dbReference type="Proteomes" id="UP000076420">
    <property type="component" value="Unassembled WGS sequence"/>
</dbReference>
<evidence type="ECO:0000256" key="1">
    <source>
        <dbReference type="SAM" id="MobiDB-lite"/>
    </source>
</evidence>
<feature type="compositionally biased region" description="Acidic residues" evidence="1">
    <location>
        <begin position="20"/>
        <end position="34"/>
    </location>
</feature>
<feature type="region of interest" description="Disordered" evidence="1">
    <location>
        <begin position="16"/>
        <end position="92"/>
    </location>
</feature>
<dbReference type="SUPFAM" id="SSF50494">
    <property type="entry name" value="Trypsin-like serine proteases"/>
    <property type="match status" value="1"/>
</dbReference>
<evidence type="ECO:0000313" key="2">
    <source>
        <dbReference type="EnsemblMetazoa" id="BGLB032189-PA"/>
    </source>
</evidence>
<dbReference type="OrthoDB" id="10288832at2759"/>
<dbReference type="EnsemblMetazoa" id="BGLB032189-RA">
    <property type="protein sequence ID" value="BGLB032189-PA"/>
    <property type="gene ID" value="BGLB032189"/>
</dbReference>
<gene>
    <name evidence="2" type="primary">106050702</name>
</gene>
<protein>
    <recommendedName>
        <fullName evidence="4">Peptidase S1 domain-containing protein</fullName>
    </recommendedName>
</protein>
<feature type="compositionally biased region" description="Basic and acidic residues" evidence="1">
    <location>
        <begin position="35"/>
        <end position="75"/>
    </location>
</feature>
<dbReference type="AlphaFoldDB" id="A0A2C9LKM6"/>
<proteinExistence type="predicted"/>